<feature type="binding site" evidence="9">
    <location>
        <position position="152"/>
    </location>
    <ligand>
        <name>NAD(+)</name>
        <dbReference type="ChEBI" id="CHEBI:57540"/>
    </ligand>
</feature>
<dbReference type="NCBIfam" id="NF000940">
    <property type="entry name" value="PRK00094.1-2"/>
    <property type="match status" value="1"/>
</dbReference>
<evidence type="ECO:0000256" key="10">
    <source>
        <dbReference type="RuleBase" id="RU000437"/>
    </source>
</evidence>
<feature type="domain" description="Glycerol-3-phosphate dehydrogenase NAD-dependent N-terminal" evidence="12">
    <location>
        <begin position="14"/>
        <end position="171"/>
    </location>
</feature>
<dbReference type="GO" id="GO:0008654">
    <property type="term" value="P:phospholipid biosynthetic process"/>
    <property type="evidence" value="ECO:0007669"/>
    <property type="project" value="UniProtKB-KW"/>
</dbReference>
<dbReference type="Proteomes" id="UP000289455">
    <property type="component" value="Unassembled WGS sequence"/>
</dbReference>
<feature type="binding site" evidence="9">
    <location>
        <position position="268"/>
    </location>
    <ligand>
        <name>NAD(+)</name>
        <dbReference type="ChEBI" id="CHEBI:57540"/>
    </ligand>
</feature>
<keyword evidence="6" id="KW-1208">Phospholipid metabolism</keyword>
<dbReference type="Pfam" id="PF07479">
    <property type="entry name" value="NAD_Gly3P_dh_C"/>
    <property type="match status" value="1"/>
</dbReference>
<evidence type="ECO:0000256" key="2">
    <source>
        <dbReference type="ARBA" id="ARBA00022516"/>
    </source>
</evidence>
<dbReference type="Gene3D" id="3.40.50.720">
    <property type="entry name" value="NAD(P)-binding Rossmann-like Domain"/>
    <property type="match status" value="1"/>
</dbReference>
<dbReference type="PRINTS" id="PR00077">
    <property type="entry name" value="GPDHDRGNASE"/>
</dbReference>
<keyword evidence="15" id="KW-1185">Reference proteome</keyword>
<evidence type="ECO:0000259" key="12">
    <source>
        <dbReference type="Pfam" id="PF01210"/>
    </source>
</evidence>
<dbReference type="EMBL" id="SDHY01000003">
    <property type="protein sequence ID" value="RXK49587.1"/>
    <property type="molecule type" value="Genomic_DNA"/>
</dbReference>
<evidence type="ECO:0000256" key="1">
    <source>
        <dbReference type="ARBA" id="ARBA00011009"/>
    </source>
</evidence>
<proteinExistence type="inferred from homology"/>
<keyword evidence="2" id="KW-0444">Lipid biosynthesis</keyword>
<comment type="similarity">
    <text evidence="1 10">Belongs to the NAD-dependent glycerol-3-phosphate dehydrogenase family.</text>
</comment>
<dbReference type="PIRSF" id="PIRSF000114">
    <property type="entry name" value="Glycerol-3-P_dh"/>
    <property type="match status" value="1"/>
</dbReference>
<feature type="active site" description="Proton acceptor" evidence="7">
    <location>
        <position position="203"/>
    </location>
</feature>
<evidence type="ECO:0000256" key="5">
    <source>
        <dbReference type="ARBA" id="ARBA00023209"/>
    </source>
</evidence>
<evidence type="ECO:0000256" key="7">
    <source>
        <dbReference type="PIRSR" id="PIRSR000114-1"/>
    </source>
</evidence>
<feature type="domain" description="Glycerol-3-phosphate dehydrogenase NAD-dependent C-terminal" evidence="13">
    <location>
        <begin position="192"/>
        <end position="332"/>
    </location>
</feature>
<keyword evidence="9 10" id="KW-0520">NAD</keyword>
<dbReference type="EC" id="1.1.1.94" evidence="11"/>
<dbReference type="GO" id="GO:0141153">
    <property type="term" value="F:glycerol-3-phosphate dehydrogenase (NADP+) activity"/>
    <property type="evidence" value="ECO:0007669"/>
    <property type="project" value="RHEA"/>
</dbReference>
<evidence type="ECO:0000256" key="9">
    <source>
        <dbReference type="PIRSR" id="PIRSR000114-3"/>
    </source>
</evidence>
<keyword evidence="4" id="KW-0443">Lipid metabolism</keyword>
<dbReference type="InterPro" id="IPR008927">
    <property type="entry name" value="6-PGluconate_DH-like_C_sf"/>
</dbReference>
<dbReference type="SUPFAM" id="SSF51735">
    <property type="entry name" value="NAD(P)-binding Rossmann-fold domains"/>
    <property type="match status" value="1"/>
</dbReference>
<dbReference type="InterPro" id="IPR013328">
    <property type="entry name" value="6PGD_dom2"/>
</dbReference>
<dbReference type="PROSITE" id="PS00957">
    <property type="entry name" value="NAD_G3PDH"/>
    <property type="match status" value="1"/>
</dbReference>
<dbReference type="Gene3D" id="1.10.1040.10">
    <property type="entry name" value="N-(1-d-carboxylethyl)-l-norvaline Dehydrogenase, domain 2"/>
    <property type="match status" value="1"/>
</dbReference>
<dbReference type="PANTHER" id="PTHR11728">
    <property type="entry name" value="GLYCEROL-3-PHOSPHATE DEHYDROGENASE"/>
    <property type="match status" value="1"/>
</dbReference>
<dbReference type="OrthoDB" id="9812273at2"/>
<dbReference type="PANTHER" id="PTHR11728:SF1">
    <property type="entry name" value="GLYCEROL-3-PHOSPHATE DEHYDROGENASE [NAD(+)] 2, CHLOROPLASTIC"/>
    <property type="match status" value="1"/>
</dbReference>
<evidence type="ECO:0000313" key="14">
    <source>
        <dbReference type="EMBL" id="RXK49587.1"/>
    </source>
</evidence>
<feature type="binding site" evidence="8">
    <location>
        <position position="118"/>
    </location>
    <ligand>
        <name>substrate</name>
    </ligand>
</feature>
<reference evidence="14 15" key="1">
    <citation type="submission" date="2019-01" db="EMBL/GenBank/DDBJ databases">
        <title>Cytophagaceae bacterium strain CAR-16.</title>
        <authorList>
            <person name="Chen W.-M."/>
        </authorList>
    </citation>
    <scope>NUCLEOTIDE SEQUENCE [LARGE SCALE GENOMIC DNA]</scope>
    <source>
        <strain evidence="14 15">CAR-16</strain>
    </source>
</reference>
<comment type="catalytic activity">
    <reaction evidence="11">
        <text>sn-glycerol 3-phosphate + NADP(+) = dihydroxyacetone phosphate + NADPH + H(+)</text>
        <dbReference type="Rhea" id="RHEA:11096"/>
        <dbReference type="ChEBI" id="CHEBI:15378"/>
        <dbReference type="ChEBI" id="CHEBI:57597"/>
        <dbReference type="ChEBI" id="CHEBI:57642"/>
        <dbReference type="ChEBI" id="CHEBI:57783"/>
        <dbReference type="ChEBI" id="CHEBI:58349"/>
        <dbReference type="EC" id="1.1.1.94"/>
    </reaction>
</comment>
<gene>
    <name evidence="14" type="ORF">ESB04_05275</name>
</gene>
<keyword evidence="3 10" id="KW-0560">Oxidoreductase</keyword>
<dbReference type="AlphaFoldDB" id="A0A4Q1BZT1"/>
<evidence type="ECO:0000256" key="4">
    <source>
        <dbReference type="ARBA" id="ARBA00023098"/>
    </source>
</evidence>
<evidence type="ECO:0000256" key="6">
    <source>
        <dbReference type="ARBA" id="ARBA00023264"/>
    </source>
</evidence>
<dbReference type="NCBIfam" id="NF000942">
    <property type="entry name" value="PRK00094.1-4"/>
    <property type="match status" value="1"/>
</dbReference>
<feature type="binding site" evidence="9">
    <location>
        <position position="95"/>
    </location>
    <ligand>
        <name>NAD(+)</name>
        <dbReference type="ChEBI" id="CHEBI:57540"/>
    </ligand>
</feature>
<dbReference type="InterPro" id="IPR006168">
    <property type="entry name" value="G3P_DH_NAD-dep"/>
</dbReference>
<evidence type="ECO:0000256" key="11">
    <source>
        <dbReference type="RuleBase" id="RU000439"/>
    </source>
</evidence>
<keyword evidence="5" id="KW-0594">Phospholipid biosynthesis</keyword>
<evidence type="ECO:0000313" key="15">
    <source>
        <dbReference type="Proteomes" id="UP000289455"/>
    </source>
</evidence>
<dbReference type="SUPFAM" id="SSF48179">
    <property type="entry name" value="6-phosphogluconate dehydrogenase C-terminal domain-like"/>
    <property type="match status" value="1"/>
</dbReference>
<dbReference type="GO" id="GO:0005829">
    <property type="term" value="C:cytosol"/>
    <property type="evidence" value="ECO:0007669"/>
    <property type="project" value="TreeGrafter"/>
</dbReference>
<evidence type="ECO:0000256" key="3">
    <source>
        <dbReference type="ARBA" id="ARBA00023002"/>
    </source>
</evidence>
<dbReference type="InterPro" id="IPR011128">
    <property type="entry name" value="G3P_DH_NAD-dep_N"/>
</dbReference>
<evidence type="ECO:0000256" key="8">
    <source>
        <dbReference type="PIRSR" id="PIRSR000114-2"/>
    </source>
</evidence>
<dbReference type="InterPro" id="IPR036291">
    <property type="entry name" value="NAD(P)-bd_dom_sf"/>
</dbReference>
<protein>
    <recommendedName>
        <fullName evidence="11">Glycerol-3-phosphate dehydrogenase</fullName>
        <ecNumber evidence="11">1.1.1.94</ecNumber>
    </recommendedName>
</protein>
<sequence>MSQIEELKKKIPTQIAVLGGGSWATALVKILSENQVKIKWWIRRKSDVDFIRKYNHNPSYLTDVAINPRKVKTYHKMSDALHGVEYIILAVPAAFIPSTLKDLNKKHFEGRKVVSAIKGMIPEENLLVTDWIERAFNLPLGQTCVIAGPCHAEEVALEKQSYLTIASPNIALAQSFSNLLNSRFLQSHAIDDLYGVEYCAVIKNIIAMACGITRGLGFGDNFQAVLVSNAMQEIKIFLDAVYPEANRDLNSSGYLGDLLVTAYSQFSRNRTFGNMIGRGYSVKSAQIEMNMIAEGYYAVRSIYHISRQHHIQLPIIEAVYAIVYEKANPQAEMNKLKTFLK</sequence>
<organism evidence="14 15">
    <name type="scientific">Aquirufa rosea</name>
    <dbReference type="NCBI Taxonomy" id="2509241"/>
    <lineage>
        <taxon>Bacteria</taxon>
        <taxon>Pseudomonadati</taxon>
        <taxon>Bacteroidota</taxon>
        <taxon>Cytophagia</taxon>
        <taxon>Cytophagales</taxon>
        <taxon>Flectobacillaceae</taxon>
        <taxon>Aquirufa</taxon>
    </lineage>
</organism>
<comment type="caution">
    <text evidence="14">The sequence shown here is derived from an EMBL/GenBank/DDBJ whole genome shotgun (WGS) entry which is preliminary data.</text>
</comment>
<evidence type="ECO:0000259" key="13">
    <source>
        <dbReference type="Pfam" id="PF07479"/>
    </source>
</evidence>
<feature type="binding site" evidence="8">
    <location>
        <begin position="268"/>
        <end position="269"/>
    </location>
    <ligand>
        <name>substrate</name>
    </ligand>
</feature>
<accession>A0A4Q1BZT1</accession>
<dbReference type="Pfam" id="PF01210">
    <property type="entry name" value="NAD_Gly3P_dh_N"/>
    <property type="match status" value="1"/>
</dbReference>
<dbReference type="GO" id="GO:0046168">
    <property type="term" value="P:glycerol-3-phosphate catabolic process"/>
    <property type="evidence" value="ECO:0007669"/>
    <property type="project" value="InterPro"/>
</dbReference>
<name>A0A4Q1BZT1_9BACT</name>
<dbReference type="RefSeq" id="WP_129026685.1">
    <property type="nucleotide sequence ID" value="NZ_SDHY01000003.1"/>
</dbReference>
<dbReference type="InterPro" id="IPR006109">
    <property type="entry name" value="G3P_DH_NAD-dep_C"/>
</dbReference>
<dbReference type="GO" id="GO:0051287">
    <property type="term" value="F:NAD binding"/>
    <property type="evidence" value="ECO:0007669"/>
    <property type="project" value="InterPro"/>
</dbReference>
<dbReference type="GO" id="GO:0005975">
    <property type="term" value="P:carbohydrate metabolic process"/>
    <property type="evidence" value="ECO:0007669"/>
    <property type="project" value="InterPro"/>
</dbReference>